<dbReference type="Proteomes" id="UP000730482">
    <property type="component" value="Unassembled WGS sequence"/>
</dbReference>
<dbReference type="Gene3D" id="2.130.10.10">
    <property type="entry name" value="YVTN repeat-like/Quinoprotein amine dehydrogenase"/>
    <property type="match status" value="2"/>
</dbReference>
<evidence type="ECO:0000313" key="2">
    <source>
        <dbReference type="EMBL" id="MBS2546573.1"/>
    </source>
</evidence>
<keyword evidence="3" id="KW-1185">Reference proteome</keyword>
<proteinExistence type="predicted"/>
<name>A0ABS5KJK7_9ACTN</name>
<organism evidence="2 3">
    <name type="scientific">Catenulispora pinistramenti</name>
    <dbReference type="NCBI Taxonomy" id="2705254"/>
    <lineage>
        <taxon>Bacteria</taxon>
        <taxon>Bacillati</taxon>
        <taxon>Actinomycetota</taxon>
        <taxon>Actinomycetes</taxon>
        <taxon>Catenulisporales</taxon>
        <taxon>Catenulisporaceae</taxon>
        <taxon>Catenulispora</taxon>
    </lineage>
</organism>
<accession>A0ABS5KJK7</accession>
<dbReference type="RefSeq" id="WP_212008220.1">
    <property type="nucleotide sequence ID" value="NZ_JAAFYZ010000015.1"/>
</dbReference>
<comment type="caution">
    <text evidence="2">The sequence shown here is derived from an EMBL/GenBank/DDBJ whole genome shotgun (WGS) entry which is preliminary data.</text>
</comment>
<protein>
    <recommendedName>
        <fullName evidence="4">Lipoprotein</fullName>
    </recommendedName>
</protein>
<dbReference type="EMBL" id="JAAFYZ010000015">
    <property type="protein sequence ID" value="MBS2546573.1"/>
    <property type="molecule type" value="Genomic_DNA"/>
</dbReference>
<evidence type="ECO:0000313" key="3">
    <source>
        <dbReference type="Proteomes" id="UP000730482"/>
    </source>
</evidence>
<sequence length="366" mass="36236">MRSRLKSAGALGAATAAVLVTMAGPAGAAAHAAGATTSTTSTTSTTAASVPTANPTSATVLSLTGFSSIAADSTHHQVFVSGVGSDPVAVTDFAGKPLTTLPALDGADALALSRQDGILYAAIGGTDEIAAVNTATLQEVAVYFTGTGHDPQHLAVVGNDIWFSYGSTGSAGIGVLDPGALTVGTTAESAFYYAPVLAASPSAPNTLVAGNAGISPSVIESFDVTSGAPVVLATSNPWTQSDGCENLRQLAITAGGKDVVAACGAPYYGSQLTLNTMTEDATYQTGAYPSAVAVAPASGTIAVGLESDSSVDLFTPGVSNPTSTYKLGGFSVYDLAWDRSGDTLFAVTSTATPQSSAPTLNVINVP</sequence>
<evidence type="ECO:0000256" key="1">
    <source>
        <dbReference type="SAM" id="SignalP"/>
    </source>
</evidence>
<feature type="chain" id="PRO_5046739223" description="Lipoprotein" evidence="1">
    <location>
        <begin position="29"/>
        <end position="366"/>
    </location>
</feature>
<feature type="signal peptide" evidence="1">
    <location>
        <begin position="1"/>
        <end position="28"/>
    </location>
</feature>
<evidence type="ECO:0008006" key="4">
    <source>
        <dbReference type="Google" id="ProtNLM"/>
    </source>
</evidence>
<gene>
    <name evidence="2" type="ORF">KGQ19_06810</name>
</gene>
<dbReference type="InterPro" id="IPR015943">
    <property type="entry name" value="WD40/YVTN_repeat-like_dom_sf"/>
</dbReference>
<dbReference type="SUPFAM" id="SSF75011">
    <property type="entry name" value="3-carboxy-cis,cis-mucoante lactonizing enzyme"/>
    <property type="match status" value="1"/>
</dbReference>
<reference evidence="2 3" key="1">
    <citation type="submission" date="2020-02" db="EMBL/GenBank/DDBJ databases">
        <title>Acidophilic actinobacteria isolated from forest soil.</title>
        <authorList>
            <person name="Golinska P."/>
        </authorList>
    </citation>
    <scope>NUCLEOTIDE SEQUENCE [LARGE SCALE GENOMIC DNA]</scope>
    <source>
        <strain evidence="2 3">NL8</strain>
    </source>
</reference>
<keyword evidence="1" id="KW-0732">Signal</keyword>